<accession>A0A8D8S838</accession>
<keyword evidence="1" id="KW-0472">Membrane</keyword>
<keyword evidence="1" id="KW-1133">Transmembrane helix</keyword>
<keyword evidence="1" id="KW-0812">Transmembrane</keyword>
<evidence type="ECO:0000256" key="1">
    <source>
        <dbReference type="SAM" id="Phobius"/>
    </source>
</evidence>
<name>A0A8D8S838_9HEMI</name>
<protein>
    <submittedName>
        <fullName evidence="2">Uncharacterized protein</fullName>
    </submittedName>
</protein>
<sequence length="112" mass="12813">MLNYKLSLMKMIQKVSQNSLYVCITYLETNNNFKGERITSVIETFMKCSMNTKDCIVQAAYIDFSFLFIFQFSDRSSIMSNCTCKSVIRAVILAKPLISPLGTLFLYSLFPS</sequence>
<proteinExistence type="predicted"/>
<evidence type="ECO:0000313" key="2">
    <source>
        <dbReference type="EMBL" id="CAG6663052.1"/>
    </source>
</evidence>
<reference evidence="2" key="1">
    <citation type="submission" date="2021-05" db="EMBL/GenBank/DDBJ databases">
        <authorList>
            <person name="Alioto T."/>
            <person name="Alioto T."/>
            <person name="Gomez Garrido J."/>
        </authorList>
    </citation>
    <scope>NUCLEOTIDE SEQUENCE</scope>
</reference>
<dbReference type="EMBL" id="HBUF01204354">
    <property type="protein sequence ID" value="CAG6663052.1"/>
    <property type="molecule type" value="Transcribed_RNA"/>
</dbReference>
<organism evidence="2">
    <name type="scientific">Cacopsylla melanoneura</name>
    <dbReference type="NCBI Taxonomy" id="428564"/>
    <lineage>
        <taxon>Eukaryota</taxon>
        <taxon>Metazoa</taxon>
        <taxon>Ecdysozoa</taxon>
        <taxon>Arthropoda</taxon>
        <taxon>Hexapoda</taxon>
        <taxon>Insecta</taxon>
        <taxon>Pterygota</taxon>
        <taxon>Neoptera</taxon>
        <taxon>Paraneoptera</taxon>
        <taxon>Hemiptera</taxon>
        <taxon>Sternorrhyncha</taxon>
        <taxon>Psylloidea</taxon>
        <taxon>Psyllidae</taxon>
        <taxon>Psyllinae</taxon>
        <taxon>Cacopsylla</taxon>
    </lineage>
</organism>
<dbReference type="AlphaFoldDB" id="A0A8D8S838"/>
<feature type="transmembrane region" description="Helical" evidence="1">
    <location>
        <begin position="87"/>
        <end position="110"/>
    </location>
</feature>